<gene>
    <name evidence="13" type="ORF">E2K98_08060</name>
</gene>
<evidence type="ECO:0000256" key="3">
    <source>
        <dbReference type="ARBA" id="ARBA00005130"/>
    </source>
</evidence>
<dbReference type="PANTHER" id="PTHR43808">
    <property type="entry name" value="ACETYLORNITHINE DEACETYLASE"/>
    <property type="match status" value="1"/>
</dbReference>
<dbReference type="GO" id="GO:0009014">
    <property type="term" value="F:succinyl-diaminopimelate desuccinylase activity"/>
    <property type="evidence" value="ECO:0007669"/>
    <property type="project" value="UniProtKB-EC"/>
</dbReference>
<dbReference type="EMBL" id="SMYO01000003">
    <property type="protein sequence ID" value="TDK63386.1"/>
    <property type="molecule type" value="Genomic_DNA"/>
</dbReference>
<dbReference type="Pfam" id="PF01546">
    <property type="entry name" value="Peptidase_M20"/>
    <property type="match status" value="1"/>
</dbReference>
<evidence type="ECO:0000313" key="14">
    <source>
        <dbReference type="Proteomes" id="UP000295132"/>
    </source>
</evidence>
<dbReference type="RefSeq" id="WP_133333720.1">
    <property type="nucleotide sequence ID" value="NZ_SMYO01000003.1"/>
</dbReference>
<dbReference type="PANTHER" id="PTHR43808:SF32">
    <property type="entry name" value="ARGE_DAPE-RELATED DEACYLASE"/>
    <property type="match status" value="1"/>
</dbReference>
<evidence type="ECO:0000256" key="8">
    <source>
        <dbReference type="ARBA" id="ARBA00022801"/>
    </source>
</evidence>
<dbReference type="InterPro" id="IPR002933">
    <property type="entry name" value="Peptidase_M20"/>
</dbReference>
<dbReference type="GO" id="GO:0046872">
    <property type="term" value="F:metal ion binding"/>
    <property type="evidence" value="ECO:0007669"/>
    <property type="project" value="UniProtKB-KW"/>
</dbReference>
<evidence type="ECO:0000256" key="5">
    <source>
        <dbReference type="ARBA" id="ARBA00011921"/>
    </source>
</evidence>
<accession>A0A4R5VW51</accession>
<dbReference type="Pfam" id="PF07687">
    <property type="entry name" value="M20_dimer"/>
    <property type="match status" value="1"/>
</dbReference>
<dbReference type="InterPro" id="IPR001261">
    <property type="entry name" value="ArgE/DapE_CS"/>
</dbReference>
<sequence length="424" mass="45948">MSGNMIRQLVRERQQELIDLASALIRIPSENPSPEFTKYSREVGQHISEYLKAKGFTISEYIHQESGLVTVVGDASLAGAAGQKLLFCGHSDVVPAGDRTHWSFDPFSGEVQAGMLLGRGASDMKAGLAALVFAAGIIQELAQKLNLRGKLGVVVVPDEETGGYAAAKFIDQGMIQGNACLIGEPSYPRNPDVGEKASLWFRVTIPGQPGHGSQQPISGISAIRRGALVVEALARLWDLKASPPAELVPLLKKSEWFFSQESGNPSLAQLLYRPSYNPGIIMGGTKVNVVAEKCVIEVDTRVPFGMKPEFVLNTARNLVEQVAPGSIVEPMGSLLNPNWTLENRPIVQALEKGIRRVLGNEKPIFSKLLLASSDARHFRSNGIDTVLYGPGILNTLHGFDERVLVRNLVESAEIYAATAVKYLK</sequence>
<dbReference type="Gene3D" id="3.30.70.360">
    <property type="match status" value="1"/>
</dbReference>
<evidence type="ECO:0000256" key="11">
    <source>
        <dbReference type="ARBA" id="ARBA00051301"/>
    </source>
</evidence>
<evidence type="ECO:0000256" key="10">
    <source>
        <dbReference type="ARBA" id="ARBA00023285"/>
    </source>
</evidence>
<evidence type="ECO:0000256" key="7">
    <source>
        <dbReference type="ARBA" id="ARBA00022723"/>
    </source>
</evidence>
<comment type="cofactor">
    <cofactor evidence="2">
        <name>Zn(2+)</name>
        <dbReference type="ChEBI" id="CHEBI:29105"/>
    </cofactor>
</comment>
<dbReference type="InterPro" id="IPR050072">
    <property type="entry name" value="Peptidase_M20A"/>
</dbReference>
<organism evidence="13 14">
    <name type="scientific">Bacillus salipaludis</name>
    <dbReference type="NCBI Taxonomy" id="2547811"/>
    <lineage>
        <taxon>Bacteria</taxon>
        <taxon>Bacillati</taxon>
        <taxon>Bacillota</taxon>
        <taxon>Bacilli</taxon>
        <taxon>Bacillales</taxon>
        <taxon>Bacillaceae</taxon>
        <taxon>Bacillus</taxon>
    </lineage>
</organism>
<protein>
    <recommendedName>
        <fullName evidence="6">Probable succinyl-diaminopimelate desuccinylase</fullName>
        <ecNumber evidence="5">3.5.1.18</ecNumber>
    </recommendedName>
</protein>
<dbReference type="GO" id="GO:0009089">
    <property type="term" value="P:lysine biosynthetic process via diaminopimelate"/>
    <property type="evidence" value="ECO:0007669"/>
    <property type="project" value="UniProtKB-UniPathway"/>
</dbReference>
<evidence type="ECO:0000256" key="6">
    <source>
        <dbReference type="ARBA" id="ARBA00016853"/>
    </source>
</evidence>
<keyword evidence="9" id="KW-0862">Zinc</keyword>
<dbReference type="AlphaFoldDB" id="A0A4R5VW51"/>
<dbReference type="InterPro" id="IPR010182">
    <property type="entry name" value="ArgE/DapE"/>
</dbReference>
<dbReference type="Gene3D" id="3.40.630.10">
    <property type="entry name" value="Zn peptidases"/>
    <property type="match status" value="2"/>
</dbReference>
<dbReference type="InterPro" id="IPR036264">
    <property type="entry name" value="Bact_exopeptidase_dim_dom"/>
</dbReference>
<keyword evidence="7" id="KW-0479">Metal-binding</keyword>
<evidence type="ECO:0000256" key="4">
    <source>
        <dbReference type="ARBA" id="ARBA00006247"/>
    </source>
</evidence>
<keyword evidence="8" id="KW-0378">Hydrolase</keyword>
<name>A0A4R5VW51_9BACI</name>
<evidence type="ECO:0000256" key="9">
    <source>
        <dbReference type="ARBA" id="ARBA00022833"/>
    </source>
</evidence>
<evidence type="ECO:0000256" key="2">
    <source>
        <dbReference type="ARBA" id="ARBA00001947"/>
    </source>
</evidence>
<evidence type="ECO:0000256" key="1">
    <source>
        <dbReference type="ARBA" id="ARBA00001941"/>
    </source>
</evidence>
<reference evidence="13 14" key="1">
    <citation type="submission" date="2019-03" db="EMBL/GenBank/DDBJ databases">
        <title>Bacillus niacini sp. nov. a Nicotinate-Metabolizing Mesophile Isolated from Soil.</title>
        <authorList>
            <person name="Zhang G."/>
        </authorList>
    </citation>
    <scope>NUCLEOTIDE SEQUENCE [LARGE SCALE GENOMIC DNA]</scope>
    <source>
        <strain evidence="13 14">WN066</strain>
    </source>
</reference>
<dbReference type="NCBIfam" id="TIGR01910">
    <property type="entry name" value="DapE-ArgE"/>
    <property type="match status" value="1"/>
</dbReference>
<dbReference type="UniPathway" id="UPA00034">
    <property type="reaction ID" value="UER00021"/>
</dbReference>
<evidence type="ECO:0000313" key="13">
    <source>
        <dbReference type="EMBL" id="TDK63386.1"/>
    </source>
</evidence>
<keyword evidence="10" id="KW-0170">Cobalt</keyword>
<dbReference type="Proteomes" id="UP000295132">
    <property type="component" value="Unassembled WGS sequence"/>
</dbReference>
<evidence type="ECO:0000259" key="12">
    <source>
        <dbReference type="Pfam" id="PF07687"/>
    </source>
</evidence>
<dbReference type="SUPFAM" id="SSF53187">
    <property type="entry name" value="Zn-dependent exopeptidases"/>
    <property type="match status" value="1"/>
</dbReference>
<dbReference type="SUPFAM" id="SSF55031">
    <property type="entry name" value="Bacterial exopeptidase dimerisation domain"/>
    <property type="match status" value="1"/>
</dbReference>
<proteinExistence type="inferred from homology"/>
<feature type="domain" description="Peptidase M20 dimerisation" evidence="12">
    <location>
        <begin position="193"/>
        <end position="324"/>
    </location>
</feature>
<comment type="similarity">
    <text evidence="4">Belongs to the peptidase M20A family.</text>
</comment>
<dbReference type="PROSITE" id="PS00758">
    <property type="entry name" value="ARGE_DAPE_CPG2_1"/>
    <property type="match status" value="1"/>
</dbReference>
<comment type="caution">
    <text evidence="13">The sequence shown here is derived from an EMBL/GenBank/DDBJ whole genome shotgun (WGS) entry which is preliminary data.</text>
</comment>
<dbReference type="InterPro" id="IPR011650">
    <property type="entry name" value="Peptidase_M20_dimer"/>
</dbReference>
<dbReference type="EC" id="3.5.1.18" evidence="5"/>
<comment type="cofactor">
    <cofactor evidence="1">
        <name>Co(2+)</name>
        <dbReference type="ChEBI" id="CHEBI:48828"/>
    </cofactor>
</comment>
<comment type="catalytic activity">
    <reaction evidence="11">
        <text>N-succinyl-(2S,6S)-2,6-diaminopimelate + H2O = (2S,6S)-2,6-diaminopimelate + succinate</text>
        <dbReference type="Rhea" id="RHEA:22608"/>
        <dbReference type="ChEBI" id="CHEBI:15377"/>
        <dbReference type="ChEBI" id="CHEBI:30031"/>
        <dbReference type="ChEBI" id="CHEBI:57609"/>
        <dbReference type="ChEBI" id="CHEBI:58087"/>
        <dbReference type="EC" id="3.5.1.18"/>
    </reaction>
</comment>
<comment type="pathway">
    <text evidence="3">Amino-acid biosynthesis; L-lysine biosynthesis via DAP pathway; LL-2,6-diaminopimelate from (S)-tetrahydrodipicolinate (succinylase route): step 3/3.</text>
</comment>